<name>A0ABV7XF01_9SPHN</name>
<feature type="domain" description="CASTOR ACT" evidence="2">
    <location>
        <begin position="65"/>
        <end position="123"/>
    </location>
</feature>
<dbReference type="InterPro" id="IPR027795">
    <property type="entry name" value="CASTOR_ACT_dom"/>
</dbReference>
<dbReference type="InterPro" id="IPR045865">
    <property type="entry name" value="ACT-like_dom_sf"/>
</dbReference>
<dbReference type="SUPFAM" id="SSF55021">
    <property type="entry name" value="ACT-like"/>
    <property type="match status" value="2"/>
</dbReference>
<reference evidence="4" key="1">
    <citation type="journal article" date="2019" name="Int. J. Syst. Evol. Microbiol.">
        <title>The Global Catalogue of Microorganisms (GCM) 10K type strain sequencing project: providing services to taxonomists for standard genome sequencing and annotation.</title>
        <authorList>
            <consortium name="The Broad Institute Genomics Platform"/>
            <consortium name="The Broad Institute Genome Sequencing Center for Infectious Disease"/>
            <person name="Wu L."/>
            <person name="Ma J."/>
        </authorList>
    </citation>
    <scope>NUCLEOTIDE SEQUENCE [LARGE SCALE GENOMIC DNA]</scope>
    <source>
        <strain evidence="4">KCTC 42644</strain>
    </source>
</reference>
<dbReference type="RefSeq" id="WP_380863841.1">
    <property type="nucleotide sequence ID" value="NZ_JBHRXV010000014.1"/>
</dbReference>
<evidence type="ECO:0000259" key="1">
    <source>
        <dbReference type="Pfam" id="PF10000"/>
    </source>
</evidence>
<dbReference type="PANTHER" id="PTHR39199:SF1">
    <property type="entry name" value="BLR5128 PROTEIN"/>
    <property type="match status" value="1"/>
</dbReference>
<dbReference type="Pfam" id="PF10000">
    <property type="entry name" value="ACT_3"/>
    <property type="match status" value="1"/>
</dbReference>
<dbReference type="Pfam" id="PF13840">
    <property type="entry name" value="ACT_7"/>
    <property type="match status" value="1"/>
</dbReference>
<dbReference type="Proteomes" id="UP001595615">
    <property type="component" value="Unassembled WGS sequence"/>
</dbReference>
<evidence type="ECO:0000313" key="4">
    <source>
        <dbReference type="Proteomes" id="UP001595615"/>
    </source>
</evidence>
<proteinExistence type="predicted"/>
<gene>
    <name evidence="3" type="ORF">ACFOMD_17520</name>
</gene>
<dbReference type="PANTHER" id="PTHR39199">
    <property type="entry name" value="BLR5128 PROTEIN"/>
    <property type="match status" value="1"/>
</dbReference>
<sequence length="132" mass="14056">MTETVRDLDRLLREMRAELAPGSYGYVTLEAIPAGLDPLLIFREAEGMTLVLPWDQAAPFDPMFPCRLITLTVNSALDAVGFIAAVAAPLAAAGISCNVVAAYHHDHLLVPADRADKALALLKAMATDAAAR</sequence>
<dbReference type="InterPro" id="IPR018717">
    <property type="entry name" value="DUF2241"/>
</dbReference>
<keyword evidence="4" id="KW-1185">Reference proteome</keyword>
<accession>A0ABV7XF01</accession>
<evidence type="ECO:0000313" key="3">
    <source>
        <dbReference type="EMBL" id="MFC3714371.1"/>
    </source>
</evidence>
<comment type="caution">
    <text evidence="3">The sequence shown here is derived from an EMBL/GenBank/DDBJ whole genome shotgun (WGS) entry which is preliminary data.</text>
</comment>
<protein>
    <submittedName>
        <fullName evidence="3">ACT domain-containing protein</fullName>
    </submittedName>
</protein>
<dbReference type="Gene3D" id="3.30.2130.10">
    <property type="entry name" value="VC0802-like"/>
    <property type="match status" value="1"/>
</dbReference>
<evidence type="ECO:0000259" key="2">
    <source>
        <dbReference type="Pfam" id="PF13840"/>
    </source>
</evidence>
<organism evidence="3 4">
    <name type="scientific">Sphingoaurantiacus capsulatus</name>
    <dbReference type="NCBI Taxonomy" id="1771310"/>
    <lineage>
        <taxon>Bacteria</taxon>
        <taxon>Pseudomonadati</taxon>
        <taxon>Pseudomonadota</taxon>
        <taxon>Alphaproteobacteria</taxon>
        <taxon>Sphingomonadales</taxon>
        <taxon>Sphingosinicellaceae</taxon>
        <taxon>Sphingoaurantiacus</taxon>
    </lineage>
</organism>
<feature type="domain" description="DUF2241" evidence="1">
    <location>
        <begin position="5"/>
        <end position="58"/>
    </location>
</feature>
<dbReference type="EMBL" id="JBHRXV010000014">
    <property type="protein sequence ID" value="MFC3714371.1"/>
    <property type="molecule type" value="Genomic_DNA"/>
</dbReference>